<dbReference type="EMBL" id="RXOF01000017">
    <property type="protein sequence ID" value="RTQ46042.1"/>
    <property type="molecule type" value="Genomic_DNA"/>
</dbReference>
<sequence>MLQRSAFFFLGALLLGGCGHSLTSLPGFDASAWQRDARGCSGARQAQLPALDSSREQLYNEHVSAITDLLGRPDQEELQELTQRVYYYYVTPGPQCQGAAASAAPARCLTVRFGSLGTVTEVLYTGGPTSY</sequence>
<protein>
    <submittedName>
        <fullName evidence="1">Uncharacterized protein</fullName>
    </submittedName>
</protein>
<comment type="caution">
    <text evidence="1">The sequence shown here is derived from an EMBL/GenBank/DDBJ whole genome shotgun (WGS) entry which is preliminary data.</text>
</comment>
<evidence type="ECO:0000313" key="2">
    <source>
        <dbReference type="Proteomes" id="UP000282184"/>
    </source>
</evidence>
<gene>
    <name evidence="1" type="ORF">EJV47_23090</name>
</gene>
<organism evidence="1 2">
    <name type="scientific">Hymenobacter gummosus</name>
    <dbReference type="NCBI Taxonomy" id="1776032"/>
    <lineage>
        <taxon>Bacteria</taxon>
        <taxon>Pseudomonadati</taxon>
        <taxon>Bacteroidota</taxon>
        <taxon>Cytophagia</taxon>
        <taxon>Cytophagales</taxon>
        <taxon>Hymenobacteraceae</taxon>
        <taxon>Hymenobacter</taxon>
    </lineage>
</organism>
<dbReference type="RefSeq" id="WP_126695578.1">
    <property type="nucleotide sequence ID" value="NZ_RXOF01000017.1"/>
</dbReference>
<evidence type="ECO:0000313" key="1">
    <source>
        <dbReference type="EMBL" id="RTQ46042.1"/>
    </source>
</evidence>
<accession>A0A3S0QF21</accession>
<dbReference type="AlphaFoldDB" id="A0A3S0QF21"/>
<dbReference type="Proteomes" id="UP000282184">
    <property type="component" value="Unassembled WGS sequence"/>
</dbReference>
<name>A0A3S0QF21_9BACT</name>
<proteinExistence type="predicted"/>
<reference evidence="1 2" key="1">
    <citation type="submission" date="2018-12" db="EMBL/GenBank/DDBJ databases">
        <title>Hymenobacter gummosus sp. nov., isolated from a spring.</title>
        <authorList>
            <person name="Nie L."/>
        </authorList>
    </citation>
    <scope>NUCLEOTIDE SEQUENCE [LARGE SCALE GENOMIC DNA]</scope>
    <source>
        <strain evidence="1 2">KCTC 52166</strain>
    </source>
</reference>
<dbReference type="PROSITE" id="PS51257">
    <property type="entry name" value="PROKAR_LIPOPROTEIN"/>
    <property type="match status" value="1"/>
</dbReference>
<dbReference type="OrthoDB" id="981332at2"/>
<keyword evidence="2" id="KW-1185">Reference proteome</keyword>